<keyword evidence="5 7" id="KW-0687">Ribonucleoprotein</keyword>
<dbReference type="RefSeq" id="WP_025436407.1">
    <property type="nucleotide sequence ID" value="NZ_CP007452.1"/>
</dbReference>
<gene>
    <name evidence="7 9" type="primary">rplI</name>
    <name evidence="9" type="ORF">EAL2_c22070</name>
</gene>
<evidence type="ECO:0000256" key="3">
    <source>
        <dbReference type="ARBA" id="ARBA00022884"/>
    </source>
</evidence>
<evidence type="ECO:0000313" key="9">
    <source>
        <dbReference type="EMBL" id="AHM57487.1"/>
    </source>
</evidence>
<dbReference type="STRING" id="1286171.EAL2_c22070"/>
<dbReference type="PANTHER" id="PTHR21368">
    <property type="entry name" value="50S RIBOSOMAL PROTEIN L9"/>
    <property type="match status" value="1"/>
</dbReference>
<dbReference type="InterPro" id="IPR036935">
    <property type="entry name" value="Ribosomal_bL9_N_sf"/>
</dbReference>
<dbReference type="SUPFAM" id="SSF55658">
    <property type="entry name" value="L9 N-domain-like"/>
    <property type="match status" value="1"/>
</dbReference>
<dbReference type="FunFam" id="3.40.5.10:FF:000002">
    <property type="entry name" value="50S ribosomal protein L9"/>
    <property type="match status" value="1"/>
</dbReference>
<feature type="domain" description="Ribosomal protein L9" evidence="8">
    <location>
        <begin position="13"/>
        <end position="40"/>
    </location>
</feature>
<evidence type="ECO:0000256" key="7">
    <source>
        <dbReference type="HAMAP-Rule" id="MF_00503"/>
    </source>
</evidence>
<dbReference type="InterPro" id="IPR000244">
    <property type="entry name" value="Ribosomal_bL9"/>
</dbReference>
<organism evidence="9 10">
    <name type="scientific">Peptoclostridium acidaminophilum DSM 3953</name>
    <dbReference type="NCBI Taxonomy" id="1286171"/>
    <lineage>
        <taxon>Bacteria</taxon>
        <taxon>Bacillati</taxon>
        <taxon>Bacillota</taxon>
        <taxon>Clostridia</taxon>
        <taxon>Peptostreptococcales</taxon>
        <taxon>Peptoclostridiaceae</taxon>
        <taxon>Peptoclostridium</taxon>
    </lineage>
</organism>
<evidence type="ECO:0000256" key="2">
    <source>
        <dbReference type="ARBA" id="ARBA00022730"/>
    </source>
</evidence>
<dbReference type="GO" id="GO:0003735">
    <property type="term" value="F:structural constituent of ribosome"/>
    <property type="evidence" value="ECO:0007669"/>
    <property type="project" value="InterPro"/>
</dbReference>
<dbReference type="Pfam" id="PF01281">
    <property type="entry name" value="Ribosomal_L9_N"/>
    <property type="match status" value="1"/>
</dbReference>
<accession>W8TMQ7</accession>
<keyword evidence="3 7" id="KW-0694">RNA-binding</keyword>
<dbReference type="GO" id="GO:1990904">
    <property type="term" value="C:ribonucleoprotein complex"/>
    <property type="evidence" value="ECO:0007669"/>
    <property type="project" value="UniProtKB-KW"/>
</dbReference>
<dbReference type="eggNOG" id="COG0359">
    <property type="taxonomic scope" value="Bacteria"/>
</dbReference>
<dbReference type="HAMAP" id="MF_00503">
    <property type="entry name" value="Ribosomal_bL9"/>
    <property type="match status" value="1"/>
</dbReference>
<evidence type="ECO:0000256" key="6">
    <source>
        <dbReference type="ARBA" id="ARBA00035292"/>
    </source>
</evidence>
<name>W8TMQ7_PEPAC</name>
<dbReference type="PATRIC" id="fig|1286171.3.peg.2155"/>
<evidence type="ECO:0000259" key="8">
    <source>
        <dbReference type="PROSITE" id="PS00651"/>
    </source>
</evidence>
<dbReference type="GO" id="GO:0006412">
    <property type="term" value="P:translation"/>
    <property type="evidence" value="ECO:0007669"/>
    <property type="project" value="UniProtKB-UniRule"/>
</dbReference>
<dbReference type="Pfam" id="PF03948">
    <property type="entry name" value="Ribosomal_L9_C"/>
    <property type="match status" value="1"/>
</dbReference>
<dbReference type="InterPro" id="IPR020069">
    <property type="entry name" value="Ribosomal_bL9_C"/>
</dbReference>
<dbReference type="Gene3D" id="3.10.430.100">
    <property type="entry name" value="Ribosomal protein L9, C-terminal domain"/>
    <property type="match status" value="1"/>
</dbReference>
<reference evidence="9 10" key="1">
    <citation type="journal article" date="2014" name="Genome Announc.">
        <title>Complete Genome Sequence of Amino Acid-Utilizing Eubacterium acidaminophilum al-2 (DSM 3953).</title>
        <authorList>
            <person name="Poehlein A."/>
            <person name="Andreesen J.R."/>
            <person name="Daniel R."/>
        </authorList>
    </citation>
    <scope>NUCLEOTIDE SEQUENCE [LARGE SCALE GENOMIC DNA]</scope>
    <source>
        <strain evidence="9 10">DSM 3953</strain>
    </source>
</reference>
<dbReference type="OrthoDB" id="9788336at2"/>
<dbReference type="Proteomes" id="UP000019591">
    <property type="component" value="Chromosome"/>
</dbReference>
<sequence>MKVILLKDLKGTGKKGDVINVSDGYARNFLFPKGAAKEASDGNLKVLSEQKTAQKIKEEKEHEAAKALAKSMEEITITLFSKAGEGGRLFGSITSKDIAESLKKKHGIDVDKRKILMDEPIKVLGAKFVEIKLHQDVVAKLKVEIKETDK</sequence>
<dbReference type="EMBL" id="CP007452">
    <property type="protein sequence ID" value="AHM57487.1"/>
    <property type="molecule type" value="Genomic_DNA"/>
</dbReference>
<keyword evidence="2 7" id="KW-0699">rRNA-binding</keyword>
<dbReference type="Gene3D" id="3.40.5.10">
    <property type="entry name" value="Ribosomal protein L9, N-terminal domain"/>
    <property type="match status" value="1"/>
</dbReference>
<dbReference type="AlphaFoldDB" id="W8TMQ7"/>
<dbReference type="InterPro" id="IPR009027">
    <property type="entry name" value="Ribosomal_bL9/RNase_H1_N"/>
</dbReference>
<dbReference type="InterPro" id="IPR020594">
    <property type="entry name" value="Ribosomal_bL9_bac/chp"/>
</dbReference>
<dbReference type="HOGENOM" id="CLU_078938_3_0_9"/>
<evidence type="ECO:0000313" key="10">
    <source>
        <dbReference type="Proteomes" id="UP000019591"/>
    </source>
</evidence>
<protein>
    <recommendedName>
        <fullName evidence="6 7">Large ribosomal subunit protein bL9</fullName>
    </recommendedName>
</protein>
<dbReference type="NCBIfam" id="TIGR00158">
    <property type="entry name" value="L9"/>
    <property type="match status" value="1"/>
</dbReference>
<keyword evidence="10" id="KW-1185">Reference proteome</keyword>
<dbReference type="GO" id="GO:0005840">
    <property type="term" value="C:ribosome"/>
    <property type="evidence" value="ECO:0007669"/>
    <property type="project" value="UniProtKB-KW"/>
</dbReference>
<dbReference type="InterPro" id="IPR020070">
    <property type="entry name" value="Ribosomal_bL9_N"/>
</dbReference>
<dbReference type="GO" id="GO:0019843">
    <property type="term" value="F:rRNA binding"/>
    <property type="evidence" value="ECO:0007669"/>
    <property type="project" value="UniProtKB-UniRule"/>
</dbReference>
<dbReference type="SUPFAM" id="SSF55653">
    <property type="entry name" value="Ribosomal protein L9 C-domain"/>
    <property type="match status" value="1"/>
</dbReference>
<dbReference type="InterPro" id="IPR036791">
    <property type="entry name" value="Ribosomal_bL9_C_sf"/>
</dbReference>
<proteinExistence type="inferred from homology"/>
<comment type="function">
    <text evidence="7">Binds to the 23S rRNA.</text>
</comment>
<keyword evidence="4 7" id="KW-0689">Ribosomal protein</keyword>
<comment type="similarity">
    <text evidence="1 7">Belongs to the bacterial ribosomal protein bL9 family.</text>
</comment>
<evidence type="ECO:0000256" key="5">
    <source>
        <dbReference type="ARBA" id="ARBA00023274"/>
    </source>
</evidence>
<dbReference type="PROSITE" id="PS00651">
    <property type="entry name" value="RIBOSOMAL_L9"/>
    <property type="match status" value="1"/>
</dbReference>
<evidence type="ECO:0000256" key="4">
    <source>
        <dbReference type="ARBA" id="ARBA00022980"/>
    </source>
</evidence>
<dbReference type="KEGG" id="eac:EAL2_c22070"/>
<evidence type="ECO:0000256" key="1">
    <source>
        <dbReference type="ARBA" id="ARBA00010605"/>
    </source>
</evidence>